<evidence type="ECO:0000256" key="1">
    <source>
        <dbReference type="ARBA" id="ARBA00006767"/>
    </source>
</evidence>
<evidence type="ECO:0000256" key="2">
    <source>
        <dbReference type="ARBA" id="ARBA00022980"/>
    </source>
</evidence>
<sequence length="288" mass="30412">MAEDEQGAVRAFLAGVRVGEVLGGVVAEVTSRGAAVVLDGFPSRPLGAVGALDVTWGPRAEADLVVGRRVMGEVIGVDPGRGEVRMSTAATRHPLLWRFLRGLRAGRVLSGTVASIESFGVFVALDEGPAHPIHPGVGFVTFPELSWRYFDDPSDVVRVGERVSGAFLHFDTSNGEARLSLRALLPDPFQEFADAVAVGRVLRGRVTKVVPFGVFVEVADGVQGLVRPPAGPTGERPAAHEEVGARGDEVTVAVVEVDRERRTLLLSRVRAPGEPGGAPGSGRPPTRR</sequence>
<dbReference type="PROSITE" id="PS50126">
    <property type="entry name" value="S1"/>
    <property type="match status" value="3"/>
</dbReference>
<feature type="domain" description="S1 motif" evidence="5">
    <location>
        <begin position="19"/>
        <end position="89"/>
    </location>
</feature>
<evidence type="ECO:0000313" key="7">
    <source>
        <dbReference type="Proteomes" id="UP001551189"/>
    </source>
</evidence>
<dbReference type="SUPFAM" id="SSF50249">
    <property type="entry name" value="Nucleic acid-binding proteins"/>
    <property type="match status" value="2"/>
</dbReference>
<gene>
    <name evidence="6" type="ORF">ABZ931_22105</name>
</gene>
<name>A0ABV3B2L1_9ACTN</name>
<accession>A0ABV3B2L1</accession>
<comment type="similarity">
    <text evidence="1">Belongs to the bacterial ribosomal protein bS1 family.</text>
</comment>
<organism evidence="6 7">
    <name type="scientific">Streptomyces neyagawaensis</name>
    <dbReference type="NCBI Taxonomy" id="42238"/>
    <lineage>
        <taxon>Bacteria</taxon>
        <taxon>Bacillati</taxon>
        <taxon>Actinomycetota</taxon>
        <taxon>Actinomycetes</taxon>
        <taxon>Kitasatosporales</taxon>
        <taxon>Streptomycetaceae</taxon>
        <taxon>Streptomyces</taxon>
    </lineage>
</organism>
<dbReference type="SMART" id="SM00316">
    <property type="entry name" value="S1"/>
    <property type="match status" value="3"/>
</dbReference>
<dbReference type="PANTHER" id="PTHR10724:SF7">
    <property type="entry name" value="SMALL RIBOSOMAL SUBUNIT PROTEIN BS1C"/>
    <property type="match status" value="1"/>
</dbReference>
<dbReference type="Gene3D" id="2.40.50.140">
    <property type="entry name" value="Nucleic acid-binding proteins"/>
    <property type="match status" value="3"/>
</dbReference>
<keyword evidence="7" id="KW-1185">Reference proteome</keyword>
<feature type="region of interest" description="Disordered" evidence="4">
    <location>
        <begin position="267"/>
        <end position="288"/>
    </location>
</feature>
<evidence type="ECO:0000256" key="4">
    <source>
        <dbReference type="SAM" id="MobiDB-lite"/>
    </source>
</evidence>
<dbReference type="InterPro" id="IPR003029">
    <property type="entry name" value="S1_domain"/>
</dbReference>
<dbReference type="InterPro" id="IPR012340">
    <property type="entry name" value="NA-bd_OB-fold"/>
</dbReference>
<comment type="caution">
    <text evidence="6">The sequence shown here is derived from an EMBL/GenBank/DDBJ whole genome shotgun (WGS) entry which is preliminary data.</text>
</comment>
<evidence type="ECO:0000313" key="6">
    <source>
        <dbReference type="EMBL" id="MEU6803681.1"/>
    </source>
</evidence>
<feature type="domain" description="S1 motif" evidence="5">
    <location>
        <begin position="106"/>
        <end position="182"/>
    </location>
</feature>
<keyword evidence="3" id="KW-0687">Ribonucleoprotein</keyword>
<dbReference type="Pfam" id="PF00575">
    <property type="entry name" value="S1"/>
    <property type="match status" value="2"/>
</dbReference>
<proteinExistence type="inferred from homology"/>
<evidence type="ECO:0000256" key="3">
    <source>
        <dbReference type="ARBA" id="ARBA00023274"/>
    </source>
</evidence>
<dbReference type="PANTHER" id="PTHR10724">
    <property type="entry name" value="30S RIBOSOMAL PROTEIN S1"/>
    <property type="match status" value="1"/>
</dbReference>
<dbReference type="CDD" id="cd00164">
    <property type="entry name" value="S1_like"/>
    <property type="match status" value="1"/>
</dbReference>
<keyword evidence="2" id="KW-0689">Ribosomal protein</keyword>
<evidence type="ECO:0000259" key="5">
    <source>
        <dbReference type="PROSITE" id="PS50126"/>
    </source>
</evidence>
<dbReference type="Proteomes" id="UP001551189">
    <property type="component" value="Unassembled WGS sequence"/>
</dbReference>
<dbReference type="InterPro" id="IPR050437">
    <property type="entry name" value="Ribos_protein_bS1-like"/>
</dbReference>
<dbReference type="RefSeq" id="WP_359697713.1">
    <property type="nucleotide sequence ID" value="NZ_JBEYXT010000103.1"/>
</dbReference>
<protein>
    <submittedName>
        <fullName evidence="6">S1 RNA-binding domain-containing protein</fullName>
    </submittedName>
</protein>
<reference evidence="6 7" key="1">
    <citation type="submission" date="2024-06" db="EMBL/GenBank/DDBJ databases">
        <title>The Natural Products Discovery Center: Release of the First 8490 Sequenced Strains for Exploring Actinobacteria Biosynthetic Diversity.</title>
        <authorList>
            <person name="Kalkreuter E."/>
            <person name="Kautsar S.A."/>
            <person name="Yang D."/>
            <person name="Bader C.D."/>
            <person name="Teijaro C.N."/>
            <person name="Fluegel L."/>
            <person name="Davis C.M."/>
            <person name="Simpson J.R."/>
            <person name="Lauterbach L."/>
            <person name="Steele A.D."/>
            <person name="Gui C."/>
            <person name="Meng S."/>
            <person name="Li G."/>
            <person name="Viehrig K."/>
            <person name="Ye F."/>
            <person name="Su P."/>
            <person name="Kiefer A.F."/>
            <person name="Nichols A."/>
            <person name="Cepeda A.J."/>
            <person name="Yan W."/>
            <person name="Fan B."/>
            <person name="Jiang Y."/>
            <person name="Adhikari A."/>
            <person name="Zheng C.-J."/>
            <person name="Schuster L."/>
            <person name="Cowan T.M."/>
            <person name="Smanski M.J."/>
            <person name="Chevrette M.G."/>
            <person name="De Carvalho L.P.S."/>
            <person name="Shen B."/>
        </authorList>
    </citation>
    <scope>NUCLEOTIDE SEQUENCE [LARGE SCALE GENOMIC DNA]</scope>
    <source>
        <strain evidence="6 7">NPDC046851</strain>
    </source>
</reference>
<feature type="domain" description="S1 motif" evidence="5">
    <location>
        <begin position="199"/>
        <end position="269"/>
    </location>
</feature>
<dbReference type="EMBL" id="JBEYXT010000103">
    <property type="protein sequence ID" value="MEU6803681.1"/>
    <property type="molecule type" value="Genomic_DNA"/>
</dbReference>